<dbReference type="Gene3D" id="3.30.2140.20">
    <property type="match status" value="1"/>
</dbReference>
<dbReference type="InterPro" id="IPR038765">
    <property type="entry name" value="Papain-like_cys_pep_sf"/>
</dbReference>
<evidence type="ECO:0008006" key="5">
    <source>
        <dbReference type="Google" id="ProtNLM"/>
    </source>
</evidence>
<keyword evidence="4" id="KW-1185">Reference proteome</keyword>
<dbReference type="SUPFAM" id="SSF54001">
    <property type="entry name" value="Cysteine proteinases"/>
    <property type="match status" value="1"/>
</dbReference>
<dbReference type="Proteomes" id="UP000635477">
    <property type="component" value="Unassembled WGS sequence"/>
</dbReference>
<dbReference type="GO" id="GO:0016407">
    <property type="term" value="F:acetyltransferase activity"/>
    <property type="evidence" value="ECO:0007669"/>
    <property type="project" value="InterPro"/>
</dbReference>
<dbReference type="InterPro" id="IPR053710">
    <property type="entry name" value="Arylamine_NAT_domain_sf"/>
</dbReference>
<dbReference type="EMBL" id="JABEYC010000315">
    <property type="protein sequence ID" value="KAF4979189.1"/>
    <property type="molecule type" value="Genomic_DNA"/>
</dbReference>
<dbReference type="AlphaFoldDB" id="A0A8H4UM87"/>
<evidence type="ECO:0000256" key="2">
    <source>
        <dbReference type="RuleBase" id="RU003452"/>
    </source>
</evidence>
<keyword evidence="2" id="KW-0808">Transferase</keyword>
<comment type="caution">
    <text evidence="3">The sequence shown here is derived from an EMBL/GenBank/DDBJ whole genome shotgun (WGS) entry which is preliminary data.</text>
</comment>
<comment type="similarity">
    <text evidence="1 2">Belongs to the arylamine N-acetyltransferase family.</text>
</comment>
<sequence length="300" mass="34466">MYSNAQIKQYLEHISFPYADHPADPLELLTELQKRQLERVPFENLSLHYSPKRELSLDPDDLFHKIVSCGKGGYCLENNNFFGQVLRALGFDCIYASARVKQPPLDDQTSGWLGWSHLVNLVSINGQRHLVDVGHGSRGPTRPVPLAPDIIVDDIMGRKLRLEYKTLPQHHDPSQRMWVYSFRENDESPWLESYCFTEIESLATDFDMMNYFTMKSPESLFTQNVIAQRFLMDEGKSQLVGSVSLFRDRIKIDSSTTGFSEEIIKSESERVDAIERWFRIQLDATEKDAIIGSVSEIKVV</sequence>
<protein>
    <recommendedName>
        <fullName evidence="5">Arylamine N-acetyltransferase</fullName>
    </recommendedName>
</protein>
<evidence type="ECO:0000313" key="4">
    <source>
        <dbReference type="Proteomes" id="UP000635477"/>
    </source>
</evidence>
<reference evidence="3" key="2">
    <citation type="submission" date="2020-05" db="EMBL/GenBank/DDBJ databases">
        <authorList>
            <person name="Kim H.-S."/>
            <person name="Proctor R.H."/>
            <person name="Brown D.W."/>
        </authorList>
    </citation>
    <scope>NUCLEOTIDE SEQUENCE</scope>
    <source>
        <strain evidence="3">NRRL 22465</strain>
    </source>
</reference>
<dbReference type="PANTHER" id="PTHR11786:SF0">
    <property type="entry name" value="ARYLAMINE N-ACETYLTRANSFERASE 4-RELATED"/>
    <property type="match status" value="1"/>
</dbReference>
<dbReference type="InterPro" id="IPR001447">
    <property type="entry name" value="Arylamine_N-AcTrfase"/>
</dbReference>
<dbReference type="PANTHER" id="PTHR11786">
    <property type="entry name" value="N-HYDROXYARYLAMINE O-ACETYLTRANSFERASE"/>
    <property type="match status" value="1"/>
</dbReference>
<reference evidence="3" key="1">
    <citation type="journal article" date="2020" name="BMC Genomics">
        <title>Correction to: Identification and distribution of gene clusters required for synthesis of sphingolipid metabolism inhibitors in diverse species of the filamentous fungus Fusarium.</title>
        <authorList>
            <person name="Kim H.S."/>
            <person name="Lohmar J.M."/>
            <person name="Busman M."/>
            <person name="Brown D.W."/>
            <person name="Naumann T.A."/>
            <person name="Divon H.H."/>
            <person name="Lysoe E."/>
            <person name="Uhlig S."/>
            <person name="Proctor R.H."/>
        </authorList>
    </citation>
    <scope>NUCLEOTIDE SEQUENCE</scope>
    <source>
        <strain evidence="3">NRRL 22465</strain>
    </source>
</reference>
<gene>
    <name evidence="3" type="ORF">FZEAL_4562</name>
</gene>
<accession>A0A8H4UM87</accession>
<evidence type="ECO:0000313" key="3">
    <source>
        <dbReference type="EMBL" id="KAF4979189.1"/>
    </source>
</evidence>
<dbReference type="OrthoDB" id="10260017at2759"/>
<organism evidence="3 4">
    <name type="scientific">Fusarium zealandicum</name>
    <dbReference type="NCBI Taxonomy" id="1053134"/>
    <lineage>
        <taxon>Eukaryota</taxon>
        <taxon>Fungi</taxon>
        <taxon>Dikarya</taxon>
        <taxon>Ascomycota</taxon>
        <taxon>Pezizomycotina</taxon>
        <taxon>Sordariomycetes</taxon>
        <taxon>Hypocreomycetidae</taxon>
        <taxon>Hypocreales</taxon>
        <taxon>Nectriaceae</taxon>
        <taxon>Fusarium</taxon>
        <taxon>Fusarium staphyleae species complex</taxon>
    </lineage>
</organism>
<dbReference type="Pfam" id="PF00797">
    <property type="entry name" value="Acetyltransf_2"/>
    <property type="match status" value="1"/>
</dbReference>
<proteinExistence type="inferred from homology"/>
<dbReference type="PRINTS" id="PR01543">
    <property type="entry name" value="ANATRNSFRASE"/>
</dbReference>
<name>A0A8H4UM87_9HYPO</name>
<evidence type="ECO:0000256" key="1">
    <source>
        <dbReference type="ARBA" id="ARBA00006547"/>
    </source>
</evidence>
<keyword evidence="2" id="KW-0012">Acyltransferase</keyword>